<dbReference type="PANTHER" id="PTHR31900">
    <property type="entry name" value="F-BOX/RNI SUPERFAMILY PROTEIN-RELATED"/>
    <property type="match status" value="1"/>
</dbReference>
<evidence type="ECO:0000313" key="4">
    <source>
        <dbReference type="Proteomes" id="UP001190926"/>
    </source>
</evidence>
<name>A0AAD4NXF1_PERFH</name>
<dbReference type="Pfam" id="PF24758">
    <property type="entry name" value="LRR_At5g56370"/>
    <property type="match status" value="1"/>
</dbReference>
<feature type="domain" description="F-box" evidence="2">
    <location>
        <begin position="20"/>
        <end position="68"/>
    </location>
</feature>
<dbReference type="InterPro" id="IPR050232">
    <property type="entry name" value="FBL13/AtMIF1-like"/>
</dbReference>
<accession>A0AAD4NXF1</accession>
<gene>
    <name evidence="3" type="ORF">C2S53_004323</name>
</gene>
<dbReference type="SUPFAM" id="SSF52058">
    <property type="entry name" value="L domain-like"/>
    <property type="match status" value="1"/>
</dbReference>
<protein>
    <recommendedName>
        <fullName evidence="2">F-box domain-containing protein</fullName>
    </recommendedName>
</protein>
<dbReference type="Pfam" id="PF00646">
    <property type="entry name" value="F-box"/>
    <property type="match status" value="1"/>
</dbReference>
<dbReference type="EMBL" id="SDAM02029566">
    <property type="protein sequence ID" value="KAH6756224.1"/>
    <property type="molecule type" value="Genomic_DNA"/>
</dbReference>
<feature type="region of interest" description="Disordered" evidence="1">
    <location>
        <begin position="1"/>
        <end position="22"/>
    </location>
</feature>
<comment type="caution">
    <text evidence="3">The sequence shown here is derived from an EMBL/GenBank/DDBJ whole genome shotgun (WGS) entry which is preliminary data.</text>
</comment>
<dbReference type="Proteomes" id="UP001190926">
    <property type="component" value="Unassembled WGS sequence"/>
</dbReference>
<dbReference type="PANTHER" id="PTHR31900:SF32">
    <property type="entry name" value="F-BOX_RNI_FBD-LIKE DOMAIN PROTEIN"/>
    <property type="match status" value="1"/>
</dbReference>
<organism evidence="3 4">
    <name type="scientific">Perilla frutescens var. hirtella</name>
    <name type="common">Perilla citriodora</name>
    <name type="synonym">Perilla setoyensis</name>
    <dbReference type="NCBI Taxonomy" id="608512"/>
    <lineage>
        <taxon>Eukaryota</taxon>
        <taxon>Viridiplantae</taxon>
        <taxon>Streptophyta</taxon>
        <taxon>Embryophyta</taxon>
        <taxon>Tracheophyta</taxon>
        <taxon>Spermatophyta</taxon>
        <taxon>Magnoliopsida</taxon>
        <taxon>eudicotyledons</taxon>
        <taxon>Gunneridae</taxon>
        <taxon>Pentapetalae</taxon>
        <taxon>asterids</taxon>
        <taxon>lamiids</taxon>
        <taxon>Lamiales</taxon>
        <taxon>Lamiaceae</taxon>
        <taxon>Nepetoideae</taxon>
        <taxon>Elsholtzieae</taxon>
        <taxon>Perilla</taxon>
    </lineage>
</organism>
<reference evidence="3 4" key="1">
    <citation type="journal article" date="2021" name="Nat. Commun.">
        <title>Incipient diploidization of the medicinal plant Perilla within 10,000 years.</title>
        <authorList>
            <person name="Zhang Y."/>
            <person name="Shen Q."/>
            <person name="Leng L."/>
            <person name="Zhang D."/>
            <person name="Chen S."/>
            <person name="Shi Y."/>
            <person name="Ning Z."/>
            <person name="Chen S."/>
        </authorList>
    </citation>
    <scope>NUCLEOTIDE SEQUENCE [LARGE SCALE GENOMIC DNA]</scope>
    <source>
        <strain evidence="4">cv. PC099</strain>
    </source>
</reference>
<feature type="compositionally biased region" description="Basic and acidic residues" evidence="1">
    <location>
        <begin position="11"/>
        <end position="22"/>
    </location>
</feature>
<dbReference type="Gene3D" id="1.20.1280.50">
    <property type="match status" value="1"/>
</dbReference>
<dbReference type="AlphaFoldDB" id="A0AAD4NXF1"/>
<dbReference type="Gene3D" id="3.80.10.10">
    <property type="entry name" value="Ribonuclease Inhibitor"/>
    <property type="match status" value="1"/>
</dbReference>
<evidence type="ECO:0000256" key="1">
    <source>
        <dbReference type="SAM" id="MobiDB-lite"/>
    </source>
</evidence>
<sequence length="558" mass="63403">MVDSKVSGLHGCEESSSDSHDRLSELPDSLILEILSLLPMKDVVKTTLLSKRWKDVWTTVTCLDFSNIPADANLYKFHRFICGALALWKGDKILKFSLSLWRYYNSFASDIYDSWLLLSVAKQVEDLNIDVQTYTSEWDFQSMSIEYYVPQFLHSCSSIKKLSLVSCNLKIDKSVQWNQLKSLTIGGAEPLSDVSLNHILSGAPHLEVLDLSFLVSIENVIINIGSTSLKMLKIHTIIDIYDRVYDDAMLRIGAPNLDTLEISGGAFRMCALDVPSLTTAILHFRDFYMRLHRMLRHVLLSILHVQKLTLSYSCVDQTNSIVELEEPLGEIALNHVLSGAPNLEVLNLSLDNRRDLNIQSTSLKMLKINRSFSARADNTMLRIQAPNLETLEISGLPNRKCLLNAPSLTNAILVFEHVLLQMKKYREIPYNAKFLKLIYASAPNKILGVLEMFPRLTMLVIECDPLKMTLPPSKELDTRKRFGLLQYLKTIEITWPMYDPSIYHVVEILLRNARMLEKMVFCPLTISSPESMSLVEEKVRSMPRSSPTAVLICRNKSL</sequence>
<dbReference type="InterPro" id="IPR036047">
    <property type="entry name" value="F-box-like_dom_sf"/>
</dbReference>
<dbReference type="SMART" id="SM00256">
    <property type="entry name" value="FBOX"/>
    <property type="match status" value="1"/>
</dbReference>
<dbReference type="PROSITE" id="PS50181">
    <property type="entry name" value="FBOX"/>
    <property type="match status" value="1"/>
</dbReference>
<proteinExistence type="predicted"/>
<dbReference type="SUPFAM" id="SSF81383">
    <property type="entry name" value="F-box domain"/>
    <property type="match status" value="1"/>
</dbReference>
<dbReference type="InterPro" id="IPR001810">
    <property type="entry name" value="F-box_dom"/>
</dbReference>
<dbReference type="InterPro" id="IPR032675">
    <property type="entry name" value="LRR_dom_sf"/>
</dbReference>
<evidence type="ECO:0000313" key="3">
    <source>
        <dbReference type="EMBL" id="KAH6756224.1"/>
    </source>
</evidence>
<evidence type="ECO:0000259" key="2">
    <source>
        <dbReference type="PROSITE" id="PS50181"/>
    </source>
</evidence>
<dbReference type="InterPro" id="IPR055411">
    <property type="entry name" value="LRR_FXL15/At3g58940/PEG3-like"/>
</dbReference>
<keyword evidence="4" id="KW-1185">Reference proteome</keyword>